<keyword evidence="1" id="KW-0614">Plasmid</keyword>
<sequence length="95" mass="11363">MLVSSESFKEEDKRKLAALRPAFSRFSRPGMPRGGRQLRNTLASSRRSMRTHETFTVRLQKRTAEDERELMSLEDRRLFCDQERLRGRQLQEIHR</sequence>
<accession>A0A2I7ZJK3</accession>
<reference evidence="1" key="1">
    <citation type="submission" date="2017-09" db="EMBL/GenBank/DDBJ databases">
        <title>Sequences of three plasmids isolated from Bacillus glycinfermentans NCCP 15922.</title>
        <authorList>
            <person name="Yu W.-S."/>
            <person name="Do H.-N."/>
            <person name="Cheong H.-M."/>
            <person name="Hwang K.-J."/>
        </authorList>
    </citation>
    <scope>NUCLEOTIDE SEQUENCE</scope>
    <source>
        <strain evidence="1">KBN06P03352</strain>
        <plasmid evidence="1">unnamed1</plasmid>
    </source>
</reference>
<evidence type="ECO:0000313" key="1">
    <source>
        <dbReference type="EMBL" id="AUS92799.1"/>
    </source>
</evidence>
<geneLocation type="plasmid" evidence="1">
    <name>unnamed1</name>
</geneLocation>
<dbReference type="AlphaFoldDB" id="A0A2I7ZJK3"/>
<dbReference type="EMBL" id="MF996509">
    <property type="protein sequence ID" value="AUS92799.1"/>
    <property type="molecule type" value="Genomic_DNA"/>
</dbReference>
<organism evidence="1">
    <name type="scientific">Bacillus glycinifermentans</name>
    <dbReference type="NCBI Taxonomy" id="1664069"/>
    <lineage>
        <taxon>Bacteria</taxon>
        <taxon>Bacillati</taxon>
        <taxon>Bacillota</taxon>
        <taxon>Bacilli</taxon>
        <taxon>Bacillales</taxon>
        <taxon>Bacillaceae</taxon>
        <taxon>Bacillus</taxon>
    </lineage>
</organism>
<proteinExistence type="predicted"/>
<name>A0A2I7ZJK3_9BACI</name>
<protein>
    <submittedName>
        <fullName evidence="1">Uncharacterized protein</fullName>
    </submittedName>
</protein>